<comment type="similarity">
    <text evidence="2">Belongs to the semaphorin family.</text>
</comment>
<feature type="compositionally biased region" description="Basic residues" evidence="15">
    <location>
        <begin position="1093"/>
        <end position="1108"/>
    </location>
</feature>
<evidence type="ECO:0000256" key="7">
    <source>
        <dbReference type="ARBA" id="ARBA00022782"/>
    </source>
</evidence>
<dbReference type="Gene3D" id="2.60.40.10">
    <property type="entry name" value="Immunoglobulins"/>
    <property type="match status" value="1"/>
</dbReference>
<keyword evidence="13" id="KW-0393">Immunoglobulin domain</keyword>
<evidence type="ECO:0000256" key="13">
    <source>
        <dbReference type="ARBA" id="ARBA00023319"/>
    </source>
</evidence>
<dbReference type="PROSITE" id="PS50835">
    <property type="entry name" value="IG_LIKE"/>
    <property type="match status" value="1"/>
</dbReference>
<keyword evidence="8" id="KW-0524">Neurogenesis</keyword>
<keyword evidence="19" id="KW-1185">Reference proteome</keyword>
<keyword evidence="11" id="KW-1015">Disulfide bond</keyword>
<dbReference type="FunFam" id="2.60.40.10:FF:001170">
    <property type="entry name" value="Sema domain, immunoglobulin domain (Ig), short basic domain, secreted, (Semaphorin) 3F"/>
    <property type="match status" value="1"/>
</dbReference>
<name>A0A8U0P3L3_SALNM</name>
<evidence type="ECO:0000256" key="10">
    <source>
        <dbReference type="ARBA" id="ARBA00023136"/>
    </source>
</evidence>
<reference evidence="20" key="1">
    <citation type="submission" date="2025-08" db="UniProtKB">
        <authorList>
            <consortium name="RefSeq"/>
        </authorList>
    </citation>
    <scope>IDENTIFICATION</scope>
    <source>
        <tissue evidence="20">White muscle</tissue>
    </source>
</reference>
<dbReference type="InterPro" id="IPR027231">
    <property type="entry name" value="Semaphorin"/>
</dbReference>
<evidence type="ECO:0000256" key="6">
    <source>
        <dbReference type="ARBA" id="ARBA00022729"/>
    </source>
</evidence>
<feature type="transmembrane region" description="Helical" evidence="16">
    <location>
        <begin position="1042"/>
        <end position="1067"/>
    </location>
</feature>
<evidence type="ECO:0000256" key="12">
    <source>
        <dbReference type="ARBA" id="ARBA00023180"/>
    </source>
</evidence>
<dbReference type="RefSeq" id="XP_038816724.1">
    <property type="nucleotide sequence ID" value="XM_038960796.1"/>
</dbReference>
<evidence type="ECO:0000256" key="11">
    <source>
        <dbReference type="ARBA" id="ARBA00023157"/>
    </source>
</evidence>
<dbReference type="FunFam" id="2.130.10.10:FF:000033">
    <property type="entry name" value="Semaphorin 4B"/>
    <property type="match status" value="1"/>
</dbReference>
<feature type="domain" description="Ig-like" evidence="17">
    <location>
        <begin position="879"/>
        <end position="963"/>
    </location>
</feature>
<dbReference type="InterPro" id="IPR003599">
    <property type="entry name" value="Ig_sub"/>
</dbReference>
<dbReference type="Proteomes" id="UP000808372">
    <property type="component" value="Chromosome 22"/>
</dbReference>
<evidence type="ECO:0000259" key="18">
    <source>
        <dbReference type="PROSITE" id="PS51004"/>
    </source>
</evidence>
<dbReference type="AlphaFoldDB" id="A0A8U0P3L3"/>
<accession>A0A8U0P3L3</accession>
<organism evidence="19 20">
    <name type="scientific">Salvelinus namaycush</name>
    <name type="common">Lake trout</name>
    <name type="synonym">Salmo namaycush</name>
    <dbReference type="NCBI Taxonomy" id="8040"/>
    <lineage>
        <taxon>Eukaryota</taxon>
        <taxon>Metazoa</taxon>
        <taxon>Chordata</taxon>
        <taxon>Craniata</taxon>
        <taxon>Vertebrata</taxon>
        <taxon>Euteleostomi</taxon>
        <taxon>Actinopterygii</taxon>
        <taxon>Neopterygii</taxon>
        <taxon>Teleostei</taxon>
        <taxon>Protacanthopterygii</taxon>
        <taxon>Salmoniformes</taxon>
        <taxon>Salmonidae</taxon>
        <taxon>Salmoninae</taxon>
        <taxon>Salvelinus</taxon>
    </lineage>
</organism>
<gene>
    <name evidence="20" type="primary">LOC120017827</name>
</gene>
<feature type="region of interest" description="Disordered" evidence="15">
    <location>
        <begin position="1132"/>
        <end position="1199"/>
    </location>
</feature>
<dbReference type="PANTHER" id="PTHR11036">
    <property type="entry name" value="SEMAPHORIN"/>
    <property type="match status" value="1"/>
</dbReference>
<dbReference type="InterPro" id="IPR036352">
    <property type="entry name" value="Semap_dom_sf"/>
</dbReference>
<dbReference type="SUPFAM" id="SSF103575">
    <property type="entry name" value="Plexin repeat"/>
    <property type="match status" value="1"/>
</dbReference>
<dbReference type="InterPro" id="IPR015943">
    <property type="entry name" value="WD40/YVTN_repeat-like_dom_sf"/>
</dbReference>
<dbReference type="InterPro" id="IPR007110">
    <property type="entry name" value="Ig-like_dom"/>
</dbReference>
<evidence type="ECO:0000256" key="14">
    <source>
        <dbReference type="PROSITE-ProRule" id="PRU00352"/>
    </source>
</evidence>
<keyword evidence="5 16" id="KW-0812">Transmembrane</keyword>
<dbReference type="PANTHER" id="PTHR11036:SF17">
    <property type="entry name" value="SEMAPHORIN-4G"/>
    <property type="match status" value="1"/>
</dbReference>
<keyword evidence="10 16" id="KW-0472">Membrane</keyword>
<evidence type="ECO:0000256" key="9">
    <source>
        <dbReference type="ARBA" id="ARBA00022989"/>
    </source>
</evidence>
<dbReference type="InterPro" id="IPR001627">
    <property type="entry name" value="Semap_dom"/>
</dbReference>
<feature type="region of interest" description="Disordered" evidence="15">
    <location>
        <begin position="1088"/>
        <end position="1114"/>
    </location>
</feature>
<dbReference type="Pfam" id="PF01437">
    <property type="entry name" value="PSI"/>
    <property type="match status" value="1"/>
</dbReference>
<keyword evidence="3" id="KW-0217">Developmental protein</keyword>
<sequence length="1256" mass="135510">MAVDVAHRIGKKQDAFGSSSIIIQFAFRTARDAEESAFLKERTFIFGLGVDIGSTLITTGLGLGVDIGSTLITTGSGLGVDIGSTLITTGLGLGVDIGSTLITTGLGLGVDIGSTLITTGLGLGVDIGSTLITTGLGLGVDIGSTLITTGLGLGVDIGSTLITTGLGLGVYIGSTLITTGLGLGVDIGSTLITTGLGLGVDIRSTLITTGLGLGVDIGSTLITTGLGLGVDIGSTLITTGLGLGVDIGSTLITTGLGLGVDIGSTLITIGLGLGADIGSTLITTGLGLGVDIGSTLITTGLGLGVDIGSTLITTGLERGWNLQQVDEPAGSAFSPEGERFQSGGYPFRAPIDLDVTPRITVTTSGLLGCRRFQSSVVNYSTLLLEEDRALLYVGARGAVFALNATDISDSTARTIEWEASKEQKQQCLNKGKDDKTECYNHIRFLQRFNSTHLYMCGTHAFRPLCAYIDEERFKVSSEFEEGREKCPYGPATGYTGFIVDQQMYTASQYEFRCSPDIRRNDPYPMVRTEEAPTRWFHEADFVGSALVRESEGSTTGDDDKIYYFFTEKSQEQTPYYSHIRVPRVGRVCKGDRGGLLTLQKRWTSFLKATLVCSLPEYNLHFNVLRSIYTLPGHTPHDTLFYGVFGPEWKNVKISAVCRFSLSEVQRVFDGPYMENQDSGAKWSEYTGKVPDPRPGSCITDQLRSRGINFSTSLPDDVLNFVRRHPLMSQQVMSTEQRPLLFRRTTDYTQLVAHRVEGLDRQNYHLLFMGTDDGWLHRAVEVKGHLHIIEELQLFDQPQRVDSLVISHTQMSVYVGSPSGVVQLPLSTCNRYNSCYDCIFSRDPYCGWDGQDCLDITAQIDRSNLTQDVLYGNRGCDNEPIQHRSRSVMVGDDVLLQCEISSNLATPVWTLDGSELQGYGLDSGFRVGTDGLLVIESQPEQSGEYTCHALENGVQVAVVKFSVTVRVDIPHPHPPPVDPSQDHPYYPPPPPLTPLFHPSPPSSERPLPPSASAPLPPTSELSPSAPAPLPPTSELLSPRSMEAMYLSLITILGGLCLVLTVVLLYLGFCLRGSHRGKYNLRAAAAAAASANHTDRKRKHRKQQQKHHSSSAHLDLKTISSHCNGNGICNGNGVSKQPGNGDTHKGGFLQIVPREGQSSPNKDPPPPAPPLPPLPPQTPHTPLNQSECDLQDFPSPNGLSATLPSVLRRMHGNSYMLLRQSEAESSSPLCRSFTEELNTILEKRKHTQLLPKPNESSL</sequence>
<dbReference type="GO" id="GO:0071526">
    <property type="term" value="P:semaphorin-plexin signaling pathway"/>
    <property type="evidence" value="ECO:0007669"/>
    <property type="project" value="TreeGrafter"/>
</dbReference>
<feature type="compositionally biased region" description="Pro residues" evidence="15">
    <location>
        <begin position="1160"/>
        <end position="1177"/>
    </location>
</feature>
<evidence type="ECO:0000313" key="20">
    <source>
        <dbReference type="RefSeq" id="XP_038816724.1"/>
    </source>
</evidence>
<dbReference type="SUPFAM" id="SSF101912">
    <property type="entry name" value="Sema domain"/>
    <property type="match status" value="1"/>
</dbReference>
<dbReference type="KEGG" id="snh:120017827"/>
<evidence type="ECO:0000256" key="3">
    <source>
        <dbReference type="ARBA" id="ARBA00022473"/>
    </source>
</evidence>
<dbReference type="SMART" id="SM00409">
    <property type="entry name" value="IG"/>
    <property type="match status" value="1"/>
</dbReference>
<keyword evidence="4" id="KW-0597">Phosphoprotein</keyword>
<dbReference type="GO" id="GO:0007411">
    <property type="term" value="P:axon guidance"/>
    <property type="evidence" value="ECO:0007669"/>
    <property type="project" value="TreeGrafter"/>
</dbReference>
<dbReference type="GO" id="GO:0045499">
    <property type="term" value="F:chemorepellent activity"/>
    <property type="evidence" value="ECO:0007669"/>
    <property type="project" value="TreeGrafter"/>
</dbReference>
<protein>
    <submittedName>
        <fullName evidence="20">Semaphorin-4G-like</fullName>
    </submittedName>
</protein>
<evidence type="ECO:0000313" key="19">
    <source>
        <dbReference type="Proteomes" id="UP000808372"/>
    </source>
</evidence>
<evidence type="ECO:0000256" key="16">
    <source>
        <dbReference type="SAM" id="Phobius"/>
    </source>
</evidence>
<dbReference type="GO" id="GO:0030335">
    <property type="term" value="P:positive regulation of cell migration"/>
    <property type="evidence" value="ECO:0007669"/>
    <property type="project" value="TreeGrafter"/>
</dbReference>
<dbReference type="GeneID" id="120017827"/>
<evidence type="ECO:0000256" key="5">
    <source>
        <dbReference type="ARBA" id="ARBA00022692"/>
    </source>
</evidence>
<dbReference type="InterPro" id="IPR002165">
    <property type="entry name" value="Plexin_repeat"/>
</dbReference>
<dbReference type="GO" id="GO:0001755">
    <property type="term" value="P:neural crest cell migration"/>
    <property type="evidence" value="ECO:0007669"/>
    <property type="project" value="TreeGrafter"/>
</dbReference>
<feature type="compositionally biased region" description="Pro residues" evidence="15">
    <location>
        <begin position="984"/>
        <end position="1016"/>
    </location>
</feature>
<dbReference type="InterPro" id="IPR016201">
    <property type="entry name" value="PSI"/>
</dbReference>
<dbReference type="Gene3D" id="2.130.10.10">
    <property type="entry name" value="YVTN repeat-like/Quinoprotein amine dehydrogenase"/>
    <property type="match status" value="1"/>
</dbReference>
<comment type="subcellular location">
    <subcellularLocation>
        <location evidence="1">Membrane</location>
        <topology evidence="1">Single-pass type I membrane protein</topology>
    </subcellularLocation>
</comment>
<keyword evidence="6" id="KW-0732">Signal</keyword>
<comment type="caution">
    <text evidence="14">Lacks conserved residue(s) required for the propagation of feature annotation.</text>
</comment>
<dbReference type="GO" id="GO:0030215">
    <property type="term" value="F:semaphorin receptor binding"/>
    <property type="evidence" value="ECO:0007669"/>
    <property type="project" value="InterPro"/>
</dbReference>
<keyword evidence="9 16" id="KW-1133">Transmembrane helix</keyword>
<dbReference type="Gene3D" id="3.30.1680.10">
    <property type="entry name" value="ligand-binding face of the semaphorins, domain 2"/>
    <property type="match status" value="1"/>
</dbReference>
<evidence type="ECO:0000256" key="2">
    <source>
        <dbReference type="ARBA" id="ARBA00009492"/>
    </source>
</evidence>
<proteinExistence type="inferred from homology"/>
<dbReference type="GO" id="GO:0005886">
    <property type="term" value="C:plasma membrane"/>
    <property type="evidence" value="ECO:0007669"/>
    <property type="project" value="TreeGrafter"/>
</dbReference>
<dbReference type="InterPro" id="IPR036179">
    <property type="entry name" value="Ig-like_dom_sf"/>
</dbReference>
<evidence type="ECO:0000256" key="1">
    <source>
        <dbReference type="ARBA" id="ARBA00004479"/>
    </source>
</evidence>
<evidence type="ECO:0000256" key="4">
    <source>
        <dbReference type="ARBA" id="ARBA00022553"/>
    </source>
</evidence>
<dbReference type="PROSITE" id="PS51004">
    <property type="entry name" value="SEMA"/>
    <property type="match status" value="1"/>
</dbReference>
<keyword evidence="12" id="KW-0325">Glycoprotein</keyword>
<dbReference type="Pfam" id="PF01403">
    <property type="entry name" value="Sema"/>
    <property type="match status" value="1"/>
</dbReference>
<evidence type="ECO:0000259" key="17">
    <source>
        <dbReference type="PROSITE" id="PS50835"/>
    </source>
</evidence>
<dbReference type="InterPro" id="IPR013783">
    <property type="entry name" value="Ig-like_fold"/>
</dbReference>
<dbReference type="SMART" id="SM00423">
    <property type="entry name" value="PSI"/>
    <property type="match status" value="1"/>
</dbReference>
<dbReference type="SMART" id="SM00630">
    <property type="entry name" value="Sema"/>
    <property type="match status" value="1"/>
</dbReference>
<keyword evidence="7" id="KW-0221">Differentiation</keyword>
<feature type="domain" description="Sema" evidence="18">
    <location>
        <begin position="358"/>
        <end position="825"/>
    </location>
</feature>
<feature type="region of interest" description="Disordered" evidence="15">
    <location>
        <begin position="969"/>
        <end position="1033"/>
    </location>
</feature>
<evidence type="ECO:0000256" key="8">
    <source>
        <dbReference type="ARBA" id="ARBA00022902"/>
    </source>
</evidence>
<evidence type="ECO:0000256" key="15">
    <source>
        <dbReference type="SAM" id="MobiDB-lite"/>
    </source>
</evidence>
<dbReference type="SUPFAM" id="SSF48726">
    <property type="entry name" value="Immunoglobulin"/>
    <property type="match status" value="1"/>
</dbReference>